<dbReference type="EMBL" id="WBSL01000001">
    <property type="protein sequence ID" value="MPY65412.1"/>
    <property type="molecule type" value="Genomic_DNA"/>
</dbReference>
<sequence length="173" mass="18326">MKTWLALMVLLTPLSALAAPLSLKQVALQGGGHIRATGANGLLISDLAAVPFEYTLSTRTVPGTPIRDVTFTMRGGPLTDRQLAQVDRQLGTVAQQCLGSTPRDVQALSRWLGANHTGADAAGPATIGGLSVAYARQLNMETFEPFLTITLRRPQGTWPNTCTHEVNPGPGRA</sequence>
<feature type="chain" id="PRO_5030747585" evidence="1">
    <location>
        <begin position="19"/>
        <end position="173"/>
    </location>
</feature>
<name>A0A7X1TQN8_9DEIO</name>
<reference evidence="2 3" key="1">
    <citation type="submission" date="2019-10" db="EMBL/GenBank/DDBJ databases">
        <title>Deinococcus sp. isolated from soil.</title>
        <authorList>
            <person name="Li Y."/>
            <person name="Wang J."/>
        </authorList>
    </citation>
    <scope>NUCLEOTIDE SEQUENCE [LARGE SCALE GENOMIC DNA]</scope>
    <source>
        <strain evidence="2 3">SDU3-2</strain>
    </source>
</reference>
<organism evidence="2 3">
    <name type="scientific">Deinococcus terrestris</name>
    <dbReference type="NCBI Taxonomy" id="2651870"/>
    <lineage>
        <taxon>Bacteria</taxon>
        <taxon>Thermotogati</taxon>
        <taxon>Deinococcota</taxon>
        <taxon>Deinococci</taxon>
        <taxon>Deinococcales</taxon>
        <taxon>Deinococcaceae</taxon>
        <taxon>Deinococcus</taxon>
    </lineage>
</organism>
<keyword evidence="3" id="KW-1185">Reference proteome</keyword>
<protein>
    <submittedName>
        <fullName evidence="2">Uncharacterized protein</fullName>
    </submittedName>
</protein>
<evidence type="ECO:0000313" key="3">
    <source>
        <dbReference type="Proteomes" id="UP000484842"/>
    </source>
</evidence>
<evidence type="ECO:0000256" key="1">
    <source>
        <dbReference type="SAM" id="SignalP"/>
    </source>
</evidence>
<comment type="caution">
    <text evidence="2">The sequence shown here is derived from an EMBL/GenBank/DDBJ whole genome shotgun (WGS) entry which is preliminary data.</text>
</comment>
<evidence type="ECO:0000313" key="2">
    <source>
        <dbReference type="EMBL" id="MPY65412.1"/>
    </source>
</evidence>
<gene>
    <name evidence="2" type="ORF">F8S09_01725</name>
</gene>
<accession>A0A7X1TQN8</accession>
<dbReference type="Proteomes" id="UP000484842">
    <property type="component" value="Unassembled WGS sequence"/>
</dbReference>
<dbReference type="RefSeq" id="WP_152868396.1">
    <property type="nucleotide sequence ID" value="NZ_WBSL01000001.1"/>
</dbReference>
<feature type="signal peptide" evidence="1">
    <location>
        <begin position="1"/>
        <end position="18"/>
    </location>
</feature>
<dbReference type="AlphaFoldDB" id="A0A7X1TQN8"/>
<proteinExistence type="predicted"/>
<keyword evidence="1" id="KW-0732">Signal</keyword>